<evidence type="ECO:0000313" key="7">
    <source>
        <dbReference type="Proteomes" id="UP000321058"/>
    </source>
</evidence>
<comment type="cofactor">
    <cofactor evidence="1">
        <name>Zn(2+)</name>
        <dbReference type="ChEBI" id="CHEBI:29105"/>
    </cofactor>
</comment>
<dbReference type="CDD" id="cd08255">
    <property type="entry name" value="2-desacetyl-2-hydroxyethyl_bacteriochlorophyllide_like"/>
    <property type="match status" value="1"/>
</dbReference>
<dbReference type="PANTHER" id="PTHR43350">
    <property type="entry name" value="NAD-DEPENDENT ALCOHOL DEHYDROGENASE"/>
    <property type="match status" value="1"/>
</dbReference>
<evidence type="ECO:0000256" key="4">
    <source>
        <dbReference type="ARBA" id="ARBA00022833"/>
    </source>
</evidence>
<protein>
    <submittedName>
        <fullName evidence="6">Dehydrogenase</fullName>
    </submittedName>
</protein>
<dbReference type="Proteomes" id="UP000321058">
    <property type="component" value="Unassembled WGS sequence"/>
</dbReference>
<dbReference type="PANTHER" id="PTHR43350:SF19">
    <property type="entry name" value="D-GULOSIDE 3-DEHYDROGENASE"/>
    <property type="match status" value="1"/>
</dbReference>
<comment type="caution">
    <text evidence="6">The sequence shown here is derived from an EMBL/GenBank/DDBJ whole genome shotgun (WGS) entry which is preliminary data.</text>
</comment>
<dbReference type="Gene3D" id="3.90.180.10">
    <property type="entry name" value="Medium-chain alcohol dehydrogenases, catalytic domain"/>
    <property type="match status" value="1"/>
</dbReference>
<comment type="similarity">
    <text evidence="2">Belongs to the zinc-containing alcohol dehydrogenase family.</text>
</comment>
<dbReference type="SUPFAM" id="SSF50129">
    <property type="entry name" value="GroES-like"/>
    <property type="match status" value="1"/>
</dbReference>
<keyword evidence="3" id="KW-0479">Metal-binding</keyword>
<evidence type="ECO:0000256" key="5">
    <source>
        <dbReference type="ARBA" id="ARBA00023002"/>
    </source>
</evidence>
<name>A0A512NGQ4_9HYPH</name>
<dbReference type="RefSeq" id="WP_174825957.1">
    <property type="nucleotide sequence ID" value="NZ_BKAJ01000094.1"/>
</dbReference>
<keyword evidence="7" id="KW-1185">Reference proteome</keyword>
<keyword evidence="5" id="KW-0560">Oxidoreductase</keyword>
<evidence type="ECO:0000256" key="1">
    <source>
        <dbReference type="ARBA" id="ARBA00001947"/>
    </source>
</evidence>
<dbReference type="SUPFAM" id="SSF51735">
    <property type="entry name" value="NAD(P)-binding Rossmann-fold domains"/>
    <property type="match status" value="1"/>
</dbReference>
<dbReference type="InterPro" id="IPR036291">
    <property type="entry name" value="NAD(P)-bd_dom_sf"/>
</dbReference>
<evidence type="ECO:0000256" key="3">
    <source>
        <dbReference type="ARBA" id="ARBA00022723"/>
    </source>
</evidence>
<dbReference type="EMBL" id="BKAJ01000094">
    <property type="protein sequence ID" value="GEP58133.1"/>
    <property type="molecule type" value="Genomic_DNA"/>
</dbReference>
<evidence type="ECO:0000256" key="2">
    <source>
        <dbReference type="ARBA" id="ARBA00008072"/>
    </source>
</evidence>
<dbReference type="Gene3D" id="3.40.50.720">
    <property type="entry name" value="NAD(P)-binding Rossmann-like Domain"/>
    <property type="match status" value="1"/>
</dbReference>
<accession>A0A512NGQ4</accession>
<keyword evidence="4" id="KW-0862">Zinc</keyword>
<proteinExistence type="inferred from homology"/>
<organism evidence="6 7">
    <name type="scientific">Reyranella soli</name>
    <dbReference type="NCBI Taxonomy" id="1230389"/>
    <lineage>
        <taxon>Bacteria</taxon>
        <taxon>Pseudomonadati</taxon>
        <taxon>Pseudomonadota</taxon>
        <taxon>Alphaproteobacteria</taxon>
        <taxon>Hyphomicrobiales</taxon>
        <taxon>Reyranellaceae</taxon>
        <taxon>Reyranella</taxon>
    </lineage>
</organism>
<reference evidence="6 7" key="1">
    <citation type="submission" date="2019-07" db="EMBL/GenBank/DDBJ databases">
        <title>Whole genome shotgun sequence of Reyranella soli NBRC 108950.</title>
        <authorList>
            <person name="Hosoyama A."/>
            <person name="Uohara A."/>
            <person name="Ohji S."/>
            <person name="Ichikawa N."/>
        </authorList>
    </citation>
    <scope>NUCLEOTIDE SEQUENCE [LARGE SCALE GENOMIC DNA]</scope>
    <source>
        <strain evidence="6 7">NBRC 108950</strain>
    </source>
</reference>
<sequence>MNETIADVTARALWYIAAGQAELRDEPLGLPVPGMVRVRASHGAISRGTEALVANGRIPRSEFQRMRAPFMSGMFPFPVKYGYSTVGVVEAGSADLRGRTVFTLHPHQTLFDVPEAAAIPVPANVPARRAVLAANMETALNAVWDAGPGPLGRVAVVGAGVVGSLTGLLLRQLSSANVTLVDINPARATVASAFGLDFATPEQAPSECELVVHASASSVGLATALSLARDEGTILELSWYGNADVSVPLGGAFHSRRLRLVASQVGMIAPSHRKTWTHRRRLEKALSLLADDRLDVLLEAPVAFADLPARLPGIFAPASGILCQPIDYP</sequence>
<dbReference type="AlphaFoldDB" id="A0A512NGQ4"/>
<evidence type="ECO:0000313" key="6">
    <source>
        <dbReference type="EMBL" id="GEP58133.1"/>
    </source>
</evidence>
<dbReference type="GO" id="GO:0016491">
    <property type="term" value="F:oxidoreductase activity"/>
    <property type="evidence" value="ECO:0007669"/>
    <property type="project" value="UniProtKB-KW"/>
</dbReference>
<dbReference type="GO" id="GO:0046872">
    <property type="term" value="F:metal ion binding"/>
    <property type="evidence" value="ECO:0007669"/>
    <property type="project" value="UniProtKB-KW"/>
</dbReference>
<dbReference type="InterPro" id="IPR011032">
    <property type="entry name" value="GroES-like_sf"/>
</dbReference>
<gene>
    <name evidence="6" type="ORF">RSO01_52990</name>
</gene>